<dbReference type="RefSeq" id="WP_153822238.1">
    <property type="nucleotide sequence ID" value="NZ_WJIE01000007.1"/>
</dbReference>
<sequence length="320" mass="34863">MACTRSTGSTPAPASSGSANAPAVAAAQETASPEAEQSFIFGWKVPCRVPVEQVGEKKGNTARLRYMLSVKPSADGNLDVAFSDFQFLELNGQDITAPEMQKQLAVALALTSVMPSLTVSREGEYLGVRGLDAAIDRMLAMPPFNEDPKITRQLAATLRLPAMKANLEAKVGDYWNTWVGAWNGLTLAPGASREGDDSIQVGEDEIPTRIRFEHHGPVAGDPKLVRLSFVSTMSGNAASVVLAAFTRALLRDAGTNLPKDVNIERVSRVVTLETETDPATLRPRRTRYVTDLELMIDGELSTRRETREDRFDWERAEGCR</sequence>
<evidence type="ECO:0000313" key="3">
    <source>
        <dbReference type="Proteomes" id="UP000440224"/>
    </source>
</evidence>
<accession>A0A6N7PU52</accession>
<name>A0A6N7PU52_9BACT</name>
<keyword evidence="3" id="KW-1185">Reference proteome</keyword>
<proteinExistence type="predicted"/>
<dbReference type="Proteomes" id="UP000440224">
    <property type="component" value="Unassembled WGS sequence"/>
</dbReference>
<evidence type="ECO:0000256" key="1">
    <source>
        <dbReference type="SAM" id="MobiDB-lite"/>
    </source>
</evidence>
<dbReference type="EMBL" id="WJIE01000007">
    <property type="protein sequence ID" value="MRG95449.1"/>
    <property type="molecule type" value="Genomic_DNA"/>
</dbReference>
<feature type="region of interest" description="Disordered" evidence="1">
    <location>
        <begin position="1"/>
        <end position="28"/>
    </location>
</feature>
<dbReference type="OrthoDB" id="5523372at2"/>
<evidence type="ECO:0000313" key="2">
    <source>
        <dbReference type="EMBL" id="MRG95449.1"/>
    </source>
</evidence>
<comment type="caution">
    <text evidence="2">The sequence shown here is derived from an EMBL/GenBank/DDBJ whole genome shotgun (WGS) entry which is preliminary data.</text>
</comment>
<dbReference type="AlphaFoldDB" id="A0A6N7PU52"/>
<gene>
    <name evidence="2" type="ORF">GF068_26535</name>
</gene>
<protein>
    <submittedName>
        <fullName evidence="2">Uncharacterized protein</fullName>
    </submittedName>
</protein>
<organism evidence="2 3">
    <name type="scientific">Polyangium spumosum</name>
    <dbReference type="NCBI Taxonomy" id="889282"/>
    <lineage>
        <taxon>Bacteria</taxon>
        <taxon>Pseudomonadati</taxon>
        <taxon>Myxococcota</taxon>
        <taxon>Polyangia</taxon>
        <taxon>Polyangiales</taxon>
        <taxon>Polyangiaceae</taxon>
        <taxon>Polyangium</taxon>
    </lineage>
</organism>
<reference evidence="2 3" key="1">
    <citation type="submission" date="2019-10" db="EMBL/GenBank/DDBJ databases">
        <title>A soil myxobacterium in the family Polyangiaceae.</title>
        <authorList>
            <person name="Li Y."/>
            <person name="Wang J."/>
        </authorList>
    </citation>
    <scope>NUCLEOTIDE SEQUENCE [LARGE SCALE GENOMIC DNA]</scope>
    <source>
        <strain evidence="2 3">DSM 14734</strain>
    </source>
</reference>